<dbReference type="KEGG" id="ndv:NDEV_1038"/>
<proteinExistence type="predicted"/>
<reference evidence="2" key="1">
    <citation type="submission" date="2015-10" db="EMBL/GenBank/DDBJ databases">
        <authorList>
            <person name="Lehtovirta-Morley L.E."/>
            <person name="Vieille C."/>
        </authorList>
    </citation>
    <scope>NUCLEOTIDE SEQUENCE [LARGE SCALE GENOMIC DNA]</scope>
</reference>
<sequence>MTLLIFASCSDGFVIVSDRKQTYDLNLGAEFTKCLLSGNGDFFIALSGINNLPKVLLDRLNSNSINSQNIELEIKSIIDNYFNVESHNIAVDSSIHGFLVVKTDGVYKLKEIEAIGQVPTFSENDYVPVIYIGDMKAQLFAKHFLQNINLREMACEDASKYIVATMMEVSKSIKTISDETLGYDIVRFLNSGTISRRMRFTDSDIASLDIKFDINSDKKVFSDSEEVGTS</sequence>
<protein>
    <submittedName>
        <fullName evidence="1">Uncharacterized protein</fullName>
    </submittedName>
</protein>
<organism evidence="1 2">
    <name type="scientific">Nitrosotalea devaniterrae</name>
    <dbReference type="NCBI Taxonomy" id="1078905"/>
    <lineage>
        <taxon>Archaea</taxon>
        <taxon>Nitrososphaerota</taxon>
        <taxon>Nitrososphaeria</taxon>
        <taxon>Nitrosotaleales</taxon>
        <taxon>Nitrosotaleaceae</taxon>
        <taxon>Nitrosotalea</taxon>
    </lineage>
</organism>
<evidence type="ECO:0000313" key="1">
    <source>
        <dbReference type="EMBL" id="CUR51803.1"/>
    </source>
</evidence>
<accession>A0A128A372</accession>
<dbReference type="EMBL" id="LN890280">
    <property type="protein sequence ID" value="CUR51803.1"/>
    <property type="molecule type" value="Genomic_DNA"/>
</dbReference>
<gene>
    <name evidence="1" type="ORF">NDEV_1038</name>
</gene>
<dbReference type="Proteomes" id="UP000196239">
    <property type="component" value="Chromosome 1"/>
</dbReference>
<keyword evidence="2" id="KW-1185">Reference proteome</keyword>
<name>A0A128A372_9ARCH</name>
<dbReference type="AlphaFoldDB" id="A0A128A372"/>
<evidence type="ECO:0000313" key="2">
    <source>
        <dbReference type="Proteomes" id="UP000196239"/>
    </source>
</evidence>